<evidence type="ECO:0000256" key="1">
    <source>
        <dbReference type="SAM" id="Phobius"/>
    </source>
</evidence>
<feature type="transmembrane region" description="Helical" evidence="1">
    <location>
        <begin position="232"/>
        <end position="250"/>
    </location>
</feature>
<feature type="transmembrane region" description="Helical" evidence="1">
    <location>
        <begin position="83"/>
        <end position="102"/>
    </location>
</feature>
<dbReference type="OrthoDB" id="7441479at2"/>
<dbReference type="InterPro" id="IPR036259">
    <property type="entry name" value="MFS_trans_sf"/>
</dbReference>
<sequence>MIDRLNRLFRVNRGEWPKLVQFGLFGFLLQMGLGIGFSAGDAAFLSHVGADKLPIIFMLTPLVMLVYTGIFSVLMVRFSIDQMVTTTLLLLVIGGLLLWALLGSTGGNPTLYYALKLYLAMWYIGLYSLFWNYTDAYFDIQDAKRLFPLFAAFCALGTAAGAMIVNLTAAAIPIHGFMALWAAIALATIPLARMLGRRWQQIAESDADAGDEPQGVGAQLALLANSFRTSRYTVALTATLFVTLLMTNLAEFQYSTVLQVGRSEAELAALFGALYAASNIFNLIVCLFVFNRLVSRFGVRNIAFILPLTYFATFGLFFLSGGYAAAIAAFFAYHAVLTSIEYNNQNLLFNAVPSAIKRPLRTVIEGMCEPLASLIAGAFLLYAATRLDLRELSGIGVILGAALIAVVVLLRQLYPAAMTANMRRGWLNFGDPALTAPTFTPDAAARLQSDARSGDRAAQSLLGPTYSASTASEGDVDALIMALRNGDDSALDGLHDLATADDIHLVPLLADRLGLFPRSQRQMAIALIGRIGDVEAIPGILTAARTLAPRDRRAIAAMLAGLGDTAIPHLVAGLRDRRRDYSERSIAAHALAELSYAQFNAQLERLVDRELTDARALIEGAASTVDGSAALTLLFRARRERAEASIDFTLELLALGGLLPNFDLLIVSLHSSNPKVRGNALEAIESGVGHALFRKIDAILHPRGEATSATEVDIVALAEAALDSGRWIETAAALAILHDRLPPTGFARQTSRLVRADMPAVLRRQLLRLLGLENDDGPDMLALVDALSRMPGFSAATLRALADLAAAARAVIPDRPAIHGHAAGHDFWIANDDIMEVASRHPDLALVMLRVQDGRAHAA</sequence>
<feature type="transmembrane region" description="Helical" evidence="1">
    <location>
        <begin position="270"/>
        <end position="290"/>
    </location>
</feature>
<feature type="transmembrane region" description="Helical" evidence="1">
    <location>
        <begin position="395"/>
        <end position="414"/>
    </location>
</feature>
<gene>
    <name evidence="2" type="ORF">CDQ91_05075</name>
</gene>
<comment type="caution">
    <text evidence="2">The sequence shown here is derived from an EMBL/GenBank/DDBJ whole genome shotgun (WGS) entry which is preliminary data.</text>
</comment>
<dbReference type="SUPFAM" id="SSF103473">
    <property type="entry name" value="MFS general substrate transporter"/>
    <property type="match status" value="1"/>
</dbReference>
<accession>A0A246K3L3</accession>
<dbReference type="RefSeq" id="WP_088471637.1">
    <property type="nucleotide sequence ID" value="NZ_NISJ01000002.1"/>
</dbReference>
<name>A0A246K3L3_9SPHN</name>
<evidence type="ECO:0000313" key="2">
    <source>
        <dbReference type="EMBL" id="OWR00147.1"/>
    </source>
</evidence>
<dbReference type="AlphaFoldDB" id="A0A246K3L3"/>
<keyword evidence="1" id="KW-1133">Transmembrane helix</keyword>
<feature type="transmembrane region" description="Helical" evidence="1">
    <location>
        <begin position="302"/>
        <end position="319"/>
    </location>
</feature>
<organism evidence="2 3">
    <name type="scientific">Sphingopyxis witflariensis</name>
    <dbReference type="NCBI Taxonomy" id="173675"/>
    <lineage>
        <taxon>Bacteria</taxon>
        <taxon>Pseudomonadati</taxon>
        <taxon>Pseudomonadota</taxon>
        <taxon>Alphaproteobacteria</taxon>
        <taxon>Sphingomonadales</taxon>
        <taxon>Sphingomonadaceae</taxon>
        <taxon>Sphingopyxis</taxon>
    </lineage>
</organism>
<dbReference type="InterPro" id="IPR016024">
    <property type="entry name" value="ARM-type_fold"/>
</dbReference>
<proteinExistence type="predicted"/>
<keyword evidence="1" id="KW-0812">Transmembrane</keyword>
<feature type="transmembrane region" description="Helical" evidence="1">
    <location>
        <begin position="146"/>
        <end position="165"/>
    </location>
</feature>
<feature type="transmembrane region" description="Helical" evidence="1">
    <location>
        <begin position="114"/>
        <end position="134"/>
    </location>
</feature>
<reference evidence="2 3" key="1">
    <citation type="journal article" date="2002" name="Int. J. Syst. Evol. Microbiol.">
        <title>Sphingopyxis witflariensis sp. nov., isolated from activated sludge.</title>
        <authorList>
            <person name="Kampfer P."/>
            <person name="Witzenberger R."/>
            <person name="Denner E.B."/>
            <person name="Busse H.J."/>
            <person name="Neef A."/>
        </authorList>
    </citation>
    <scope>NUCLEOTIDE SEQUENCE [LARGE SCALE GENOMIC DNA]</scope>
    <source>
        <strain evidence="2 3">DSM 14551</strain>
    </source>
</reference>
<keyword evidence="3" id="KW-1185">Reference proteome</keyword>
<dbReference type="SUPFAM" id="SSF48371">
    <property type="entry name" value="ARM repeat"/>
    <property type="match status" value="1"/>
</dbReference>
<evidence type="ECO:0000313" key="3">
    <source>
        <dbReference type="Proteomes" id="UP000197097"/>
    </source>
</evidence>
<feature type="transmembrane region" description="Helical" evidence="1">
    <location>
        <begin position="171"/>
        <end position="192"/>
    </location>
</feature>
<feature type="transmembrane region" description="Helical" evidence="1">
    <location>
        <begin position="20"/>
        <end position="40"/>
    </location>
</feature>
<protein>
    <submittedName>
        <fullName evidence="2">MFS transporter</fullName>
    </submittedName>
</protein>
<dbReference type="Proteomes" id="UP000197097">
    <property type="component" value="Unassembled WGS sequence"/>
</dbReference>
<dbReference type="EMBL" id="NISJ01000002">
    <property type="protein sequence ID" value="OWR00147.1"/>
    <property type="molecule type" value="Genomic_DNA"/>
</dbReference>
<feature type="transmembrane region" description="Helical" evidence="1">
    <location>
        <begin position="55"/>
        <end position="76"/>
    </location>
</feature>
<feature type="transmembrane region" description="Helical" evidence="1">
    <location>
        <begin position="363"/>
        <end position="383"/>
    </location>
</feature>
<dbReference type="Gene3D" id="1.25.10.10">
    <property type="entry name" value="Leucine-rich Repeat Variant"/>
    <property type="match status" value="1"/>
</dbReference>
<dbReference type="InterPro" id="IPR011989">
    <property type="entry name" value="ARM-like"/>
</dbReference>
<keyword evidence="1" id="KW-0472">Membrane</keyword>